<dbReference type="PaxDb" id="73239-Q7RT19"/>
<dbReference type="STRING" id="73239.Q7RT19"/>
<protein>
    <submittedName>
        <fullName evidence="1">Uncharacterized protein</fullName>
    </submittedName>
</protein>
<accession>Q7RT19</accession>
<dbReference type="InParanoid" id="Q7RT19"/>
<keyword evidence="2" id="KW-1185">Reference proteome</keyword>
<dbReference type="Proteomes" id="UP000008553">
    <property type="component" value="Unassembled WGS sequence"/>
</dbReference>
<name>Q7RT19_PLAYO</name>
<dbReference type="SUPFAM" id="SSF111069">
    <property type="entry name" value="Hypothetical protein yfbM"/>
    <property type="match status" value="1"/>
</dbReference>
<reference evidence="1 2" key="1">
    <citation type="journal article" date="2002" name="Nature">
        <title>Genome sequence and comparative analysis of the model rodent malaria parasite Plasmodium yoelii yoelii.</title>
        <authorList>
            <person name="Carlton J.M."/>
            <person name="Angiuoli S.V."/>
            <person name="Suh B.B."/>
            <person name="Kooij T.W."/>
            <person name="Pertea M."/>
            <person name="Silva J.C."/>
            <person name="Ermolaeva M.D."/>
            <person name="Allen J.E."/>
            <person name="Selengut J.D."/>
            <person name="Koo H.L."/>
            <person name="Peterson J.D."/>
            <person name="Pop M."/>
            <person name="Kosack D.S."/>
            <person name="Shumway M.F."/>
            <person name="Bidwell S.L."/>
            <person name="Shallom S.J."/>
            <person name="van Aken S.E."/>
            <person name="Riedmuller S.B."/>
            <person name="Feldblyum T.V."/>
            <person name="Cho J.K."/>
            <person name="Quackenbush J."/>
            <person name="Sedegah M."/>
            <person name="Shoaibi A."/>
            <person name="Cummings L.M."/>
            <person name="Florens L."/>
            <person name="Yates J.R."/>
            <person name="Raine J.D."/>
            <person name="Sinden R.E."/>
            <person name="Harris M.A."/>
            <person name="Cunningham D.A."/>
            <person name="Preiser P.R."/>
            <person name="Bergman L.W."/>
            <person name="Vaidya A.B."/>
            <person name="van Lin L.H."/>
            <person name="Janse C.J."/>
            <person name="Waters A.P."/>
            <person name="Smith H.O."/>
            <person name="White O.R."/>
            <person name="Salzberg S.L."/>
            <person name="Venter J.C."/>
            <person name="Fraser C.M."/>
            <person name="Hoffman S.L."/>
            <person name="Gardner M.J."/>
            <person name="Carucci D.J."/>
        </authorList>
    </citation>
    <scope>NUCLEOTIDE SEQUENCE [LARGE SCALE GENOMIC DNA]</scope>
    <source>
        <strain evidence="1 2">17XNL</strain>
    </source>
</reference>
<dbReference type="InterPro" id="IPR035944">
    <property type="entry name" value="YfbM-like_sf"/>
</dbReference>
<evidence type="ECO:0000313" key="2">
    <source>
        <dbReference type="Proteomes" id="UP000008553"/>
    </source>
</evidence>
<comment type="caution">
    <text evidence="1">The sequence shown here is derived from an EMBL/GenBank/DDBJ whole genome shotgun (WGS) entry which is preliminary data.</text>
</comment>
<dbReference type="EMBL" id="AABL01000049">
    <property type="protein sequence ID" value="EAA21226.1"/>
    <property type="molecule type" value="Genomic_DNA"/>
</dbReference>
<gene>
    <name evidence="1" type="ORF">PY00182</name>
</gene>
<sequence length="99" mass="11775">MIKICRNKRPLSYVYLGENSLNDDISYNNPLPFLWKKNMSNINASFDLEIPDELVEAFDMHILEHVKKSIKNNEDYKLEKFKYPNLSKCEELFEEADKN</sequence>
<organism evidence="1 2">
    <name type="scientific">Plasmodium yoelii yoelii</name>
    <dbReference type="NCBI Taxonomy" id="73239"/>
    <lineage>
        <taxon>Eukaryota</taxon>
        <taxon>Sar</taxon>
        <taxon>Alveolata</taxon>
        <taxon>Apicomplexa</taxon>
        <taxon>Aconoidasida</taxon>
        <taxon>Haemosporida</taxon>
        <taxon>Plasmodiidae</taxon>
        <taxon>Plasmodium</taxon>
        <taxon>Plasmodium (Vinckeia)</taxon>
    </lineage>
</organism>
<dbReference type="AlphaFoldDB" id="Q7RT19"/>
<evidence type="ECO:0000313" key="1">
    <source>
        <dbReference type="EMBL" id="EAA21226.1"/>
    </source>
</evidence>
<proteinExistence type="predicted"/>